<accession>A0AAW0EMP7</accession>
<comment type="caution">
    <text evidence="2">The sequence shown here is derived from an EMBL/GenBank/DDBJ whole genome shotgun (WGS) entry which is preliminary data.</text>
</comment>
<keyword evidence="3" id="KW-1185">Reference proteome</keyword>
<proteinExistence type="predicted"/>
<dbReference type="Proteomes" id="UP001430356">
    <property type="component" value="Unassembled WGS sequence"/>
</dbReference>
<dbReference type="AlphaFoldDB" id="A0AAW0EMP7"/>
<organism evidence="2 3">
    <name type="scientific">Novymonas esmeraldas</name>
    <dbReference type="NCBI Taxonomy" id="1808958"/>
    <lineage>
        <taxon>Eukaryota</taxon>
        <taxon>Discoba</taxon>
        <taxon>Euglenozoa</taxon>
        <taxon>Kinetoplastea</taxon>
        <taxon>Metakinetoplastina</taxon>
        <taxon>Trypanosomatida</taxon>
        <taxon>Trypanosomatidae</taxon>
        <taxon>Novymonas</taxon>
    </lineage>
</organism>
<protein>
    <recommendedName>
        <fullName evidence="4">PH domain-containing protein</fullName>
    </recommendedName>
</protein>
<dbReference type="EMBL" id="JAECZO010000038">
    <property type="protein sequence ID" value="KAK7194532.1"/>
    <property type="molecule type" value="Genomic_DNA"/>
</dbReference>
<evidence type="ECO:0000256" key="1">
    <source>
        <dbReference type="SAM" id="MobiDB-lite"/>
    </source>
</evidence>
<evidence type="ECO:0000313" key="3">
    <source>
        <dbReference type="Proteomes" id="UP001430356"/>
    </source>
</evidence>
<evidence type="ECO:0008006" key="4">
    <source>
        <dbReference type="Google" id="ProtNLM"/>
    </source>
</evidence>
<gene>
    <name evidence="2" type="ORF">NESM_000370400</name>
</gene>
<name>A0AAW0EMP7_9TRYP</name>
<reference evidence="2 3" key="1">
    <citation type="journal article" date="2021" name="MBio">
        <title>A New Model Trypanosomatid, Novymonas esmeraldas: Genomic Perception of Its 'Candidatus Pandoraea novymonadis' Endosymbiont.</title>
        <authorList>
            <person name="Zakharova A."/>
            <person name="Saura A."/>
            <person name="Butenko A."/>
            <person name="Podesvova L."/>
            <person name="Warmusova S."/>
            <person name="Kostygov A.Y."/>
            <person name="Nenarokova A."/>
            <person name="Lukes J."/>
            <person name="Opperdoes F.R."/>
            <person name="Yurchenko V."/>
        </authorList>
    </citation>
    <scope>NUCLEOTIDE SEQUENCE [LARGE SCALE GENOMIC DNA]</scope>
    <source>
        <strain evidence="2 3">E262AT.01</strain>
    </source>
</reference>
<evidence type="ECO:0000313" key="2">
    <source>
        <dbReference type="EMBL" id="KAK7194532.1"/>
    </source>
</evidence>
<feature type="compositionally biased region" description="Basic and acidic residues" evidence="1">
    <location>
        <begin position="190"/>
        <end position="202"/>
    </location>
</feature>
<feature type="region of interest" description="Disordered" evidence="1">
    <location>
        <begin position="178"/>
        <end position="210"/>
    </location>
</feature>
<sequence length="359" mass="36938">MAATLSTSSTANAVAVLKLQRERSAAYQQWTSLFHRAITGDITVSELHRNTQGIILPQFQHVSTQMRTIQHALVERVEQSRDGGQTTSTDTAAAATVTSAAALARWIDRLQDLEREHYAVTLDLATRLVEHCAANVTAAPAGDGDDRAAMAQSGMAVGGAGTPGHAVDGATALAGLFRADSSGSDDDDAGDGHVERRPRPEARGTTAAAAVTTAAAAAGAATVSSPPAAAAATPSLCVHDADRCALLRLVPPRHHTFLYFVRCHGADDDDGSSDDDGGNSSASAHGADLDLVALHAKASPPHGAAAAPVVLAYYAPSAVAHRCASWSSAVAAVAQRQESVRVAIEDMCDDLQADISDGV</sequence>